<proteinExistence type="predicted"/>
<dbReference type="Proteomes" id="UP000886721">
    <property type="component" value="Unassembled WGS sequence"/>
</dbReference>
<reference evidence="1" key="2">
    <citation type="submission" date="2021-04" db="EMBL/GenBank/DDBJ databases">
        <authorList>
            <person name="Gilroy R."/>
        </authorList>
    </citation>
    <scope>NUCLEOTIDE SEQUENCE</scope>
    <source>
        <strain evidence="1">CHK191-13928</strain>
    </source>
</reference>
<name>A0A9D1WVP1_9FIRM</name>
<sequence>MKKNIYNFPISSCPHCGGGKIAIRQYICGYGEYYVDLKTGDVDTAELHSGLQYRNTGKYAVCADCGRRLFEVDRHLHVIEE</sequence>
<comment type="caution">
    <text evidence="1">The sequence shown here is derived from an EMBL/GenBank/DDBJ whole genome shotgun (WGS) entry which is preliminary data.</text>
</comment>
<evidence type="ECO:0000313" key="1">
    <source>
        <dbReference type="EMBL" id="HIX67665.1"/>
    </source>
</evidence>
<dbReference type="AlphaFoldDB" id="A0A9D1WVP1"/>
<gene>
    <name evidence="1" type="ORF">H9735_05985</name>
</gene>
<organism evidence="1 2">
    <name type="scientific">Candidatus Anaerostipes excrementavium</name>
    <dbReference type="NCBI Taxonomy" id="2838463"/>
    <lineage>
        <taxon>Bacteria</taxon>
        <taxon>Bacillati</taxon>
        <taxon>Bacillota</taxon>
        <taxon>Clostridia</taxon>
        <taxon>Lachnospirales</taxon>
        <taxon>Lachnospiraceae</taxon>
        <taxon>Anaerostipes</taxon>
    </lineage>
</organism>
<dbReference type="EMBL" id="DXEM01000017">
    <property type="protein sequence ID" value="HIX67665.1"/>
    <property type="molecule type" value="Genomic_DNA"/>
</dbReference>
<evidence type="ECO:0000313" key="2">
    <source>
        <dbReference type="Proteomes" id="UP000886721"/>
    </source>
</evidence>
<accession>A0A9D1WVP1</accession>
<protein>
    <submittedName>
        <fullName evidence="1">Uncharacterized protein</fullName>
    </submittedName>
</protein>
<reference evidence="1" key="1">
    <citation type="journal article" date="2021" name="PeerJ">
        <title>Extensive microbial diversity within the chicken gut microbiome revealed by metagenomics and culture.</title>
        <authorList>
            <person name="Gilroy R."/>
            <person name="Ravi A."/>
            <person name="Getino M."/>
            <person name="Pursley I."/>
            <person name="Horton D.L."/>
            <person name="Alikhan N.F."/>
            <person name="Baker D."/>
            <person name="Gharbi K."/>
            <person name="Hall N."/>
            <person name="Watson M."/>
            <person name="Adriaenssens E.M."/>
            <person name="Foster-Nyarko E."/>
            <person name="Jarju S."/>
            <person name="Secka A."/>
            <person name="Antonio M."/>
            <person name="Oren A."/>
            <person name="Chaudhuri R.R."/>
            <person name="La Ragione R."/>
            <person name="Hildebrand F."/>
            <person name="Pallen M.J."/>
        </authorList>
    </citation>
    <scope>NUCLEOTIDE SEQUENCE</scope>
    <source>
        <strain evidence="1">CHK191-13928</strain>
    </source>
</reference>